<name>A0ABR2BNN7_9ROSI</name>
<protein>
    <recommendedName>
        <fullName evidence="2">Disease resistance protein At4g27190-like leucine-rich repeats domain-containing protein</fullName>
    </recommendedName>
</protein>
<keyword evidence="4" id="KW-1185">Reference proteome</keyword>
<reference evidence="3 4" key="1">
    <citation type="journal article" date="2024" name="G3 (Bethesda)">
        <title>Genome assembly of Hibiscus sabdariffa L. provides insights into metabolisms of medicinal natural products.</title>
        <authorList>
            <person name="Kim T."/>
        </authorList>
    </citation>
    <scope>NUCLEOTIDE SEQUENCE [LARGE SCALE GENOMIC DNA]</scope>
    <source>
        <strain evidence="3">TK-2024</strain>
        <tissue evidence="3">Old leaves</tissue>
    </source>
</reference>
<dbReference type="InterPro" id="IPR057135">
    <property type="entry name" value="At4g27190-like_LRR"/>
</dbReference>
<dbReference type="InterPro" id="IPR032675">
    <property type="entry name" value="LRR_dom_sf"/>
</dbReference>
<dbReference type="EMBL" id="JBBPBM010000097">
    <property type="protein sequence ID" value="KAK8508761.1"/>
    <property type="molecule type" value="Genomic_DNA"/>
</dbReference>
<dbReference type="PANTHER" id="PTHR33463:SF209">
    <property type="entry name" value="DISEASE RESISTANCE PROTEIN RPS2-LIKE"/>
    <property type="match status" value="1"/>
</dbReference>
<gene>
    <name evidence="3" type="ORF">V6N12_034866</name>
</gene>
<dbReference type="SUPFAM" id="SSF52047">
    <property type="entry name" value="RNI-like"/>
    <property type="match status" value="2"/>
</dbReference>
<comment type="caution">
    <text evidence="3">The sequence shown here is derived from an EMBL/GenBank/DDBJ whole genome shotgun (WGS) entry which is preliminary data.</text>
</comment>
<dbReference type="PANTHER" id="PTHR33463">
    <property type="entry name" value="NB-ARC DOMAIN-CONTAINING PROTEIN-RELATED"/>
    <property type="match status" value="1"/>
</dbReference>
<dbReference type="InterPro" id="IPR050905">
    <property type="entry name" value="Plant_NBS-LRR"/>
</dbReference>
<organism evidence="3 4">
    <name type="scientific">Hibiscus sabdariffa</name>
    <name type="common">roselle</name>
    <dbReference type="NCBI Taxonomy" id="183260"/>
    <lineage>
        <taxon>Eukaryota</taxon>
        <taxon>Viridiplantae</taxon>
        <taxon>Streptophyta</taxon>
        <taxon>Embryophyta</taxon>
        <taxon>Tracheophyta</taxon>
        <taxon>Spermatophyta</taxon>
        <taxon>Magnoliopsida</taxon>
        <taxon>eudicotyledons</taxon>
        <taxon>Gunneridae</taxon>
        <taxon>Pentapetalae</taxon>
        <taxon>rosids</taxon>
        <taxon>malvids</taxon>
        <taxon>Malvales</taxon>
        <taxon>Malvaceae</taxon>
        <taxon>Malvoideae</taxon>
        <taxon>Hibiscus</taxon>
    </lineage>
</organism>
<keyword evidence="1" id="KW-0611">Plant defense</keyword>
<proteinExistence type="predicted"/>
<evidence type="ECO:0000256" key="1">
    <source>
        <dbReference type="ARBA" id="ARBA00022821"/>
    </source>
</evidence>
<dbReference type="Gene3D" id="3.80.10.10">
    <property type="entry name" value="Ribonuclease Inhibitor"/>
    <property type="match status" value="1"/>
</dbReference>
<feature type="domain" description="Disease resistance protein At4g27190-like leucine-rich repeats" evidence="2">
    <location>
        <begin position="103"/>
        <end position="247"/>
    </location>
</feature>
<evidence type="ECO:0000313" key="4">
    <source>
        <dbReference type="Proteomes" id="UP001472677"/>
    </source>
</evidence>
<dbReference type="Proteomes" id="UP001472677">
    <property type="component" value="Unassembled WGS sequence"/>
</dbReference>
<accession>A0ABR2BNN7</accession>
<sequence length="408" mass="46440">MEDIVEGILGGEKEGESISSCLSLFPKLDSLELGQLPKVERFCSGVNIPIELPSLRGLKTWNCPVLRTLNCNSTNIDRMITGTISLDQPQHLFNAKVNLPVLEKLDIQNMDNLERLWHSQLAEHSFSKLTSIVLRDCPKLLTIFPLNMLTRLQRLNHLSIWDCKSLEEIIFESQPQEGSSSRAMQSFSLQLIQSGVAFEFPRLASLTLDALPNLRSIHRKMLTINWPSLKEMEVKGCDKVEILFSSQETSGISCQQQPLFWVNQFTFPKLHQLTLGWNVGMKEIWHCVGQQLVSHYFPNLKVVKLEYHTEQILPLPPYLFPLLSSPNLQTLEIGKLFQKMIFISEEGGEEKSPWVRKFNLVPSSASFRNLVTLKVERCHGIVKVITHATSKSLVQLKELNINICNNIL</sequence>
<evidence type="ECO:0000313" key="3">
    <source>
        <dbReference type="EMBL" id="KAK8508761.1"/>
    </source>
</evidence>
<evidence type="ECO:0000259" key="2">
    <source>
        <dbReference type="Pfam" id="PF23247"/>
    </source>
</evidence>
<dbReference type="Pfam" id="PF23247">
    <property type="entry name" value="LRR_RPS2"/>
    <property type="match status" value="1"/>
</dbReference>